<proteinExistence type="predicted"/>
<sequence>AVTNSTLSVIVTPLPKRANINYNDQAQHIFALHIPFHLTINTRNSYVIYVYLLPKGIDSHNTNALPMTFTQSGQKCVYTTHNVLQQKEDEMIYDYKSNVI</sequence>
<dbReference type="CTD" id="9940326"/>
<feature type="non-terminal residue" evidence="1">
    <location>
        <position position="1"/>
    </location>
</feature>
<dbReference type="InParanoid" id="A0A1S0U5I3"/>
<organism evidence="1">
    <name type="scientific">Loa loa</name>
    <name type="common">Eye worm</name>
    <name type="synonym">Filaria loa</name>
    <dbReference type="NCBI Taxonomy" id="7209"/>
    <lineage>
        <taxon>Eukaryota</taxon>
        <taxon>Metazoa</taxon>
        <taxon>Ecdysozoa</taxon>
        <taxon>Nematoda</taxon>
        <taxon>Chromadorea</taxon>
        <taxon>Rhabditida</taxon>
        <taxon>Spirurina</taxon>
        <taxon>Spiruromorpha</taxon>
        <taxon>Filarioidea</taxon>
        <taxon>Onchocercidae</taxon>
        <taxon>Loa</taxon>
    </lineage>
</organism>
<gene>
    <name evidence="1" type="ORF">LOAG_02934</name>
</gene>
<dbReference type="AlphaFoldDB" id="A0A1S0U5I3"/>
<reference evidence="1" key="1">
    <citation type="submission" date="2012-04" db="EMBL/GenBank/DDBJ databases">
        <title>The Genome Sequence of Loa loa.</title>
        <authorList>
            <consortium name="The Broad Institute Genome Sequencing Platform"/>
            <consortium name="Broad Institute Genome Sequencing Center for Infectious Disease"/>
            <person name="Nutman T.B."/>
            <person name="Fink D.L."/>
            <person name="Russ C."/>
            <person name="Young S."/>
            <person name="Zeng Q."/>
            <person name="Gargeya S."/>
            <person name="Alvarado L."/>
            <person name="Berlin A."/>
            <person name="Chapman S.B."/>
            <person name="Chen Z."/>
            <person name="Freedman E."/>
            <person name="Gellesch M."/>
            <person name="Goldberg J."/>
            <person name="Griggs A."/>
            <person name="Gujja S."/>
            <person name="Heilman E.R."/>
            <person name="Heiman D."/>
            <person name="Howarth C."/>
            <person name="Mehta T."/>
            <person name="Neiman D."/>
            <person name="Pearson M."/>
            <person name="Roberts A."/>
            <person name="Saif S."/>
            <person name="Shea T."/>
            <person name="Shenoy N."/>
            <person name="Sisk P."/>
            <person name="Stolte C."/>
            <person name="Sykes S."/>
            <person name="White J."/>
            <person name="Yandava C."/>
            <person name="Haas B."/>
            <person name="Henn M.R."/>
            <person name="Nusbaum C."/>
            <person name="Birren B."/>
        </authorList>
    </citation>
    <scope>NUCLEOTIDE SEQUENCE [LARGE SCALE GENOMIC DNA]</scope>
</reference>
<dbReference type="RefSeq" id="XP_003138519.1">
    <property type="nucleotide sequence ID" value="XM_003138471.1"/>
</dbReference>
<accession>A0A1S0U5I3</accession>
<protein>
    <submittedName>
        <fullName evidence="1">Uncharacterized protein</fullName>
    </submittedName>
</protein>
<name>A0A1S0U5I3_LOALO</name>
<dbReference type="EMBL" id="JH712178">
    <property type="protein sequence ID" value="EFO25546.1"/>
    <property type="molecule type" value="Genomic_DNA"/>
</dbReference>
<dbReference type="GeneID" id="9940326"/>
<dbReference type="KEGG" id="loa:LOAG_02934"/>
<evidence type="ECO:0000313" key="1">
    <source>
        <dbReference type="EMBL" id="EFO25546.1"/>
    </source>
</evidence>